<sequence length="130" mass="13811">MFSPVGISLAAGISALAALVEIVRAARLVRVGKIATARVVANTSPEPDDDDPSLKLRFRTEDGLDIEVVERTQKAGDEARIGAEVPVLYDPRDPQRARRNASAQIWGPGLVWLAFAALLGVAALVQALVT</sequence>
<dbReference type="Pfam" id="PF12158">
    <property type="entry name" value="DUF3592"/>
    <property type="match status" value="1"/>
</dbReference>
<keyword evidence="1" id="KW-0812">Transmembrane</keyword>
<accession>A0A4U1J3Q8</accession>
<feature type="domain" description="DUF3592" evidence="2">
    <location>
        <begin position="33"/>
        <end position="98"/>
    </location>
</feature>
<comment type="caution">
    <text evidence="3">The sequence shown here is derived from an EMBL/GenBank/DDBJ whole genome shotgun (WGS) entry which is preliminary data.</text>
</comment>
<gene>
    <name evidence="3" type="ORF">E8A74_30015</name>
</gene>
<organism evidence="3 4">
    <name type="scientific">Polyangium fumosum</name>
    <dbReference type="NCBI Taxonomy" id="889272"/>
    <lineage>
        <taxon>Bacteria</taxon>
        <taxon>Pseudomonadati</taxon>
        <taxon>Myxococcota</taxon>
        <taxon>Polyangia</taxon>
        <taxon>Polyangiales</taxon>
        <taxon>Polyangiaceae</taxon>
        <taxon>Polyangium</taxon>
    </lineage>
</organism>
<dbReference type="Proteomes" id="UP000309215">
    <property type="component" value="Unassembled WGS sequence"/>
</dbReference>
<dbReference type="OrthoDB" id="2242169at2"/>
<dbReference type="AlphaFoldDB" id="A0A4U1J3Q8"/>
<keyword evidence="4" id="KW-1185">Reference proteome</keyword>
<dbReference type="InterPro" id="IPR021994">
    <property type="entry name" value="DUF3592"/>
</dbReference>
<proteinExistence type="predicted"/>
<keyword evidence="1" id="KW-0472">Membrane</keyword>
<evidence type="ECO:0000256" key="1">
    <source>
        <dbReference type="SAM" id="Phobius"/>
    </source>
</evidence>
<evidence type="ECO:0000313" key="4">
    <source>
        <dbReference type="Proteomes" id="UP000309215"/>
    </source>
</evidence>
<dbReference type="EMBL" id="SSMQ01000037">
    <property type="protein sequence ID" value="TKD01823.1"/>
    <property type="molecule type" value="Genomic_DNA"/>
</dbReference>
<evidence type="ECO:0000313" key="3">
    <source>
        <dbReference type="EMBL" id="TKD01823.1"/>
    </source>
</evidence>
<dbReference type="RefSeq" id="WP_136932535.1">
    <property type="nucleotide sequence ID" value="NZ_SSMQ01000037.1"/>
</dbReference>
<reference evidence="3 4" key="1">
    <citation type="submission" date="2019-04" db="EMBL/GenBank/DDBJ databases">
        <authorList>
            <person name="Li Y."/>
            <person name="Wang J."/>
        </authorList>
    </citation>
    <scope>NUCLEOTIDE SEQUENCE [LARGE SCALE GENOMIC DNA]</scope>
    <source>
        <strain evidence="3 4">DSM 14668</strain>
    </source>
</reference>
<keyword evidence="1" id="KW-1133">Transmembrane helix</keyword>
<name>A0A4U1J3Q8_9BACT</name>
<protein>
    <submittedName>
        <fullName evidence="3">DUF3592 domain-containing protein</fullName>
    </submittedName>
</protein>
<evidence type="ECO:0000259" key="2">
    <source>
        <dbReference type="Pfam" id="PF12158"/>
    </source>
</evidence>
<feature type="transmembrane region" description="Helical" evidence="1">
    <location>
        <begin position="105"/>
        <end position="129"/>
    </location>
</feature>